<reference evidence="9 10" key="1">
    <citation type="submission" date="2020-04" db="EMBL/GenBank/DDBJ databases">
        <title>Perkinsus olseni comparative genomics.</title>
        <authorList>
            <person name="Bogema D.R."/>
        </authorList>
    </citation>
    <scope>NUCLEOTIDE SEQUENCE [LARGE SCALE GENOMIC DNA]</scope>
    <source>
        <strain evidence="9">ATCC PRA-205</strain>
    </source>
</reference>
<keyword evidence="5" id="KW-0663">Pyridoxal phosphate</keyword>
<evidence type="ECO:0000313" key="9">
    <source>
        <dbReference type="EMBL" id="KAF4735221.1"/>
    </source>
</evidence>
<feature type="compositionally biased region" description="Basic and acidic residues" evidence="8">
    <location>
        <begin position="642"/>
        <end position="651"/>
    </location>
</feature>
<dbReference type="InterPro" id="IPR054542">
    <property type="entry name" value="Cys_met_metab_PP"/>
</dbReference>
<dbReference type="Gene3D" id="3.90.1150.10">
    <property type="entry name" value="Aspartate Aminotransferase, domain 1"/>
    <property type="match status" value="1"/>
</dbReference>
<feature type="region of interest" description="Disordered" evidence="8">
    <location>
        <begin position="1"/>
        <end position="25"/>
    </location>
</feature>
<dbReference type="InterPro" id="IPR015424">
    <property type="entry name" value="PyrdxlP-dep_Trfase"/>
</dbReference>
<dbReference type="AlphaFoldDB" id="A0A7J6SQX0"/>
<dbReference type="GO" id="GO:0019346">
    <property type="term" value="P:transsulfuration"/>
    <property type="evidence" value="ECO:0007669"/>
    <property type="project" value="InterPro"/>
</dbReference>
<evidence type="ECO:0000256" key="6">
    <source>
        <dbReference type="ARBA" id="ARBA00023167"/>
    </source>
</evidence>
<comment type="similarity">
    <text evidence="2">Belongs to the trans-sulfuration enzymes family.</text>
</comment>
<dbReference type="InterPro" id="IPR015422">
    <property type="entry name" value="PyrdxlP-dep_Trfase_small"/>
</dbReference>
<evidence type="ECO:0000256" key="8">
    <source>
        <dbReference type="SAM" id="MobiDB-lite"/>
    </source>
</evidence>
<dbReference type="Proteomes" id="UP000574390">
    <property type="component" value="Unassembled WGS sequence"/>
</dbReference>
<protein>
    <recommendedName>
        <fullName evidence="3">cysteine-S-conjugate beta-lyase</fullName>
        <ecNumber evidence="3">4.4.1.13</ecNumber>
    </recommendedName>
</protein>
<dbReference type="EMBL" id="JABANM010012917">
    <property type="protein sequence ID" value="KAF4735221.1"/>
    <property type="molecule type" value="Genomic_DNA"/>
</dbReference>
<name>A0A7J6SQX0_PEROL</name>
<evidence type="ECO:0000256" key="4">
    <source>
        <dbReference type="ARBA" id="ARBA00022605"/>
    </source>
</evidence>
<comment type="caution">
    <text evidence="9">The sequence shown here is derived from an EMBL/GenBank/DDBJ whole genome shotgun (WGS) entry which is preliminary data.</text>
</comment>
<dbReference type="Gene3D" id="3.40.640.10">
    <property type="entry name" value="Type I PLP-dependent aspartate aminotransferase-like (Major domain)"/>
    <property type="match status" value="1"/>
</dbReference>
<dbReference type="SUPFAM" id="SSF53383">
    <property type="entry name" value="PLP-dependent transferases"/>
    <property type="match status" value="1"/>
</dbReference>
<proteinExistence type="inferred from homology"/>
<evidence type="ECO:0000256" key="7">
    <source>
        <dbReference type="ARBA" id="ARBA00023239"/>
    </source>
</evidence>
<keyword evidence="6" id="KW-0486">Methionine biosynthesis</keyword>
<dbReference type="PROSITE" id="PS00868">
    <property type="entry name" value="CYS_MET_METAB_PP"/>
    <property type="match status" value="1"/>
</dbReference>
<evidence type="ECO:0000256" key="1">
    <source>
        <dbReference type="ARBA" id="ARBA00001933"/>
    </source>
</evidence>
<evidence type="ECO:0000256" key="3">
    <source>
        <dbReference type="ARBA" id="ARBA00012224"/>
    </source>
</evidence>
<sequence length="1250" mass="137839">SSAMPSDMSRIDLEEEDLVEEDPEHVVVHRPTYPTLANVDEGLAEDAEERGLASTIDYNEVQTYPERPTFESKPLPLRYETQCVAFDPCKADPNHPSSMPIYQTATFVQPSIERFGPYDYTRSGNPTRTAVEQLLAGLEGAHAAFSFNTGMAALAAVTRLCDAGDEIICGDDIYGGMHRLLSRIVKRYGIKVHFVDLSDADAVAAVLNENTRIVHCESPSNPLMRITDLRRLSAQLKAFSSRIVLSVDSTMMSPYWMQPLRLGADIVVHSATKFLLGHSDTMAGVVCTSSPELSSAIAFVQNAEGTACSPFDCWLILRGLKTLCIRQDRAEENARKVVAFLANHPIVREVYYASYCPPDASGKRLQDQRIHLSQARTGGAVLSFTTGSVRLSRKICDAVHLFKITVSFGSCNSLIEMPCVLSHASIPAEMRSLPEDLLRLSIGIEHYEDLIADLEQAFCAALPEVRTKPKFKIGTTARWGNDKGDSRMEPVTDCQGAPHWDWGERLGSVQAGFPHSERFHNPRAGTKGVSGQTREHHSEDATALPLQAFTNPGDSDLNSCRSGKISLHRKPDGRFGLKVVDGELRTPRGEHRVVSIDGKRLDNRRLIELARRISQGTTARCMMIEKGRTRPSQEEELGAENSEAHADHETDSTEGCSGVDSISEQERPDEECPTLPRDDLGSGEACNLLTAAALSRLAAQKSPRCLPSLARAGPNVAASEISTGASTTVQQERPARSTATFGRSKTDRFESSHNEASHDWPLNPTGPPKRVKGGSIMPPHRYERKPGNHQEFSEIDPKLDLVRERVPSAMMTPLPTPVVVTVGSSCGPGSYDPAPPSPGPCSSVMRASQSRIGEQHVPRDPFRPGPGTYEVAADERSRAPSLSLDRAPRFPKSQSVLSHEIGGYERKPRRRRVPSFVILPAGACLATMMKEIHPDPGTYTPHHMDIHRPDVGILHWSRARDVAIRYAHERLFGPSRREIDNWEVRGIDLASPGCDKSIRAGSVSLVDYGRSAKTAAEAAPHAPSSKVCEDTWRFYDIKAPECEQFTAFFGCKEDFDQWKNIARRRELQNSIARRRDHPQSELLAYSLPELPKGVEVDFSAAPGRVAGARETEGTAVEGDVLMLDPEGYSKSVGGVPFRLQKPRDDPDTEMEGDMLLLSPRKLPKGVGGAIKLDLQPVRETRLKCDVTGVGPGEQMYTTEPPRAEEADDASEECLLHFKERDRCRPLGHLPKWLLRMKQQRRSELPVVHES</sequence>
<dbReference type="Pfam" id="PF01053">
    <property type="entry name" value="Cys_Met_Meta_PP"/>
    <property type="match status" value="1"/>
</dbReference>
<gene>
    <name evidence="9" type="ORF">FOZ62_018402</name>
</gene>
<dbReference type="PANTHER" id="PTHR11808">
    <property type="entry name" value="TRANS-SULFURATION ENZYME FAMILY MEMBER"/>
    <property type="match status" value="1"/>
</dbReference>
<keyword evidence="4" id="KW-0028">Amino-acid biosynthesis</keyword>
<dbReference type="PANTHER" id="PTHR11808:SF50">
    <property type="entry name" value="CYSTATHIONINE BETA-LYASE"/>
    <property type="match status" value="1"/>
</dbReference>
<feature type="region of interest" description="Disordered" evidence="8">
    <location>
        <begin position="721"/>
        <end position="795"/>
    </location>
</feature>
<feature type="compositionally biased region" description="Acidic residues" evidence="8">
    <location>
        <begin position="13"/>
        <end position="23"/>
    </location>
</feature>
<feature type="non-terminal residue" evidence="9">
    <location>
        <position position="1"/>
    </location>
</feature>
<dbReference type="GO" id="GO:0047804">
    <property type="term" value="F:cysteine-S-conjugate beta-lyase activity"/>
    <property type="evidence" value="ECO:0007669"/>
    <property type="project" value="UniProtKB-EC"/>
</dbReference>
<feature type="region of interest" description="Disordered" evidence="8">
    <location>
        <begin position="1188"/>
        <end position="1209"/>
    </location>
</feature>
<evidence type="ECO:0000313" key="10">
    <source>
        <dbReference type="Proteomes" id="UP000574390"/>
    </source>
</evidence>
<feature type="region of interest" description="Disordered" evidence="8">
    <location>
        <begin position="624"/>
        <end position="681"/>
    </location>
</feature>
<dbReference type="GO" id="GO:0030170">
    <property type="term" value="F:pyridoxal phosphate binding"/>
    <property type="evidence" value="ECO:0007669"/>
    <property type="project" value="InterPro"/>
</dbReference>
<evidence type="ECO:0000256" key="5">
    <source>
        <dbReference type="ARBA" id="ARBA00022898"/>
    </source>
</evidence>
<accession>A0A7J6SQX0</accession>
<organism evidence="9 10">
    <name type="scientific">Perkinsus olseni</name>
    <name type="common">Perkinsus atlanticus</name>
    <dbReference type="NCBI Taxonomy" id="32597"/>
    <lineage>
        <taxon>Eukaryota</taxon>
        <taxon>Sar</taxon>
        <taxon>Alveolata</taxon>
        <taxon>Perkinsozoa</taxon>
        <taxon>Perkinsea</taxon>
        <taxon>Perkinsida</taxon>
        <taxon>Perkinsidae</taxon>
        <taxon>Perkinsus</taxon>
    </lineage>
</organism>
<evidence type="ECO:0000256" key="2">
    <source>
        <dbReference type="ARBA" id="ARBA00009077"/>
    </source>
</evidence>
<dbReference type="GO" id="GO:0005737">
    <property type="term" value="C:cytoplasm"/>
    <property type="evidence" value="ECO:0007669"/>
    <property type="project" value="TreeGrafter"/>
</dbReference>
<feature type="compositionally biased region" description="Polar residues" evidence="8">
    <location>
        <begin position="721"/>
        <end position="743"/>
    </location>
</feature>
<feature type="compositionally biased region" description="Basic and acidic residues" evidence="8">
    <location>
        <begin position="780"/>
        <end position="795"/>
    </location>
</feature>
<comment type="cofactor">
    <cofactor evidence="1">
        <name>pyridoxal 5'-phosphate</name>
        <dbReference type="ChEBI" id="CHEBI:597326"/>
    </cofactor>
</comment>
<feature type="compositionally biased region" description="Basic and acidic residues" evidence="8">
    <location>
        <begin position="744"/>
        <end position="758"/>
    </location>
</feature>
<feature type="compositionally biased region" description="Basic and acidic residues" evidence="8">
    <location>
        <begin position="624"/>
        <end position="633"/>
    </location>
</feature>
<dbReference type="InterPro" id="IPR000277">
    <property type="entry name" value="Cys/Met-Metab_PyrdxlP-dep_enz"/>
</dbReference>
<dbReference type="CDD" id="cd00614">
    <property type="entry name" value="CGS_like"/>
    <property type="match status" value="1"/>
</dbReference>
<dbReference type="InterPro" id="IPR015421">
    <property type="entry name" value="PyrdxlP-dep_Trfase_major"/>
</dbReference>
<dbReference type="EC" id="4.4.1.13" evidence="3"/>
<dbReference type="FunFam" id="3.40.640.10:FF:000009">
    <property type="entry name" value="Cystathionine gamma-synthase homolog"/>
    <property type="match status" value="1"/>
</dbReference>
<keyword evidence="7" id="KW-0456">Lyase</keyword>
<dbReference type="GO" id="GO:0009086">
    <property type="term" value="P:methionine biosynthetic process"/>
    <property type="evidence" value="ECO:0007669"/>
    <property type="project" value="UniProtKB-KW"/>
</dbReference>